<dbReference type="Proteomes" id="UP000631034">
    <property type="component" value="Unassembled WGS sequence"/>
</dbReference>
<proteinExistence type="predicted"/>
<keyword evidence="3 6" id="KW-0812">Transmembrane</keyword>
<reference evidence="7" key="1">
    <citation type="submission" date="2020-10" db="EMBL/GenBank/DDBJ databases">
        <title>Genome sequence of the unusual species of purple photosynthetic bacteria, Phaeovibrio sulfidiphilus DSM 23193, type strain.</title>
        <authorList>
            <person name="Kyndt J.A."/>
            <person name="Meyer T.E."/>
        </authorList>
    </citation>
    <scope>NUCLEOTIDE SEQUENCE</scope>
    <source>
        <strain evidence="7">DSM 23193</strain>
    </source>
</reference>
<evidence type="ECO:0000313" key="7">
    <source>
        <dbReference type="EMBL" id="MBE1237615.1"/>
    </source>
</evidence>
<sequence>MIRRAALLGLVGLAIFTGLFIWRDAGTILSVFLSSGFALLGMVLVHFASMLVNARAWQVLVVEGHRPNLLQFFWAVWLRESVNGLLPVARVGGEVVTAKLLNNYGMSMPAVVASLAADVTICIGTQFLFTFLGLGLFVLYYQNAGLMTGLAATGVAALVVAFAFYQVQKKGMFRLVRLVVDKMFGDRFRQWTDKADTFDDSIRSVYRHRRAIFACSFWQFLGWTFGAVEIGVALYFMGQHTLWADPVIVESIVQAASSSAFVVPGALGVQEASFVVVCGWLGIVAETALALALVRRARDVVLFVPVLIVWQAVLGHKLLSSDAG</sequence>
<evidence type="ECO:0000256" key="2">
    <source>
        <dbReference type="ARBA" id="ARBA00022475"/>
    </source>
</evidence>
<organism evidence="7 8">
    <name type="scientific">Phaeovibrio sulfidiphilus</name>
    <dbReference type="NCBI Taxonomy" id="1220600"/>
    <lineage>
        <taxon>Bacteria</taxon>
        <taxon>Pseudomonadati</taxon>
        <taxon>Pseudomonadota</taxon>
        <taxon>Alphaproteobacteria</taxon>
        <taxon>Rhodospirillales</taxon>
        <taxon>Rhodospirillaceae</taxon>
        <taxon>Phaeovibrio</taxon>
    </lineage>
</organism>
<gene>
    <name evidence="7" type="ORF">IHV25_08140</name>
</gene>
<feature type="transmembrane region" description="Helical" evidence="6">
    <location>
        <begin position="211"/>
        <end position="237"/>
    </location>
</feature>
<keyword evidence="5 6" id="KW-0472">Membrane</keyword>
<dbReference type="GO" id="GO:0005886">
    <property type="term" value="C:plasma membrane"/>
    <property type="evidence" value="ECO:0007669"/>
    <property type="project" value="UniProtKB-SubCell"/>
</dbReference>
<dbReference type="InterPro" id="IPR022791">
    <property type="entry name" value="L-PG_synthase/AglD"/>
</dbReference>
<accession>A0A8J6YMZ1</accession>
<dbReference type="Pfam" id="PF03706">
    <property type="entry name" value="LPG_synthase_TM"/>
    <property type="match status" value="1"/>
</dbReference>
<feature type="transmembrane region" description="Helical" evidence="6">
    <location>
        <begin position="146"/>
        <end position="167"/>
    </location>
</feature>
<keyword evidence="8" id="KW-1185">Reference proteome</keyword>
<dbReference type="EMBL" id="JACZHT010000006">
    <property type="protein sequence ID" value="MBE1237615.1"/>
    <property type="molecule type" value="Genomic_DNA"/>
</dbReference>
<evidence type="ECO:0000256" key="4">
    <source>
        <dbReference type="ARBA" id="ARBA00022989"/>
    </source>
</evidence>
<evidence type="ECO:0000256" key="5">
    <source>
        <dbReference type="ARBA" id="ARBA00023136"/>
    </source>
</evidence>
<dbReference type="RefSeq" id="WP_192534629.1">
    <property type="nucleotide sequence ID" value="NZ_JACZHT010000006.1"/>
</dbReference>
<evidence type="ECO:0000256" key="6">
    <source>
        <dbReference type="SAM" id="Phobius"/>
    </source>
</evidence>
<dbReference type="NCBIfam" id="TIGR03476">
    <property type="entry name" value="HpnL"/>
    <property type="match status" value="1"/>
</dbReference>
<comment type="subcellular location">
    <subcellularLocation>
        <location evidence="1">Cell membrane</location>
        <topology evidence="1">Multi-pass membrane protein</topology>
    </subcellularLocation>
</comment>
<evidence type="ECO:0000256" key="3">
    <source>
        <dbReference type="ARBA" id="ARBA00022692"/>
    </source>
</evidence>
<name>A0A8J6YMZ1_9PROT</name>
<keyword evidence="4 6" id="KW-1133">Transmembrane helix</keyword>
<feature type="transmembrane region" description="Helical" evidence="6">
    <location>
        <begin position="115"/>
        <end position="140"/>
    </location>
</feature>
<feature type="transmembrane region" description="Helical" evidence="6">
    <location>
        <begin position="5"/>
        <end position="22"/>
    </location>
</feature>
<keyword evidence="2" id="KW-1003">Cell membrane</keyword>
<comment type="caution">
    <text evidence="7">The sequence shown here is derived from an EMBL/GenBank/DDBJ whole genome shotgun (WGS) entry which is preliminary data.</text>
</comment>
<protein>
    <submittedName>
        <fullName evidence="7">Flippase-like domain-containing protein</fullName>
    </submittedName>
</protein>
<dbReference type="AlphaFoldDB" id="A0A8J6YMZ1"/>
<dbReference type="PANTHER" id="PTHR39087">
    <property type="entry name" value="UPF0104 MEMBRANE PROTEIN MJ1595"/>
    <property type="match status" value="1"/>
</dbReference>
<feature type="transmembrane region" description="Helical" evidence="6">
    <location>
        <begin position="28"/>
        <end position="48"/>
    </location>
</feature>
<feature type="transmembrane region" description="Helical" evidence="6">
    <location>
        <begin position="272"/>
        <end position="293"/>
    </location>
</feature>
<evidence type="ECO:0000256" key="1">
    <source>
        <dbReference type="ARBA" id="ARBA00004651"/>
    </source>
</evidence>
<feature type="transmembrane region" description="Helical" evidence="6">
    <location>
        <begin position="300"/>
        <end position="319"/>
    </location>
</feature>
<evidence type="ECO:0000313" key="8">
    <source>
        <dbReference type="Proteomes" id="UP000631034"/>
    </source>
</evidence>
<dbReference type="PANTHER" id="PTHR39087:SF2">
    <property type="entry name" value="UPF0104 MEMBRANE PROTEIN MJ1595"/>
    <property type="match status" value="1"/>
</dbReference>